<dbReference type="InterPro" id="IPR003593">
    <property type="entry name" value="AAA+_ATPase"/>
</dbReference>
<dbReference type="CDD" id="cd19481">
    <property type="entry name" value="RecA-like_protease"/>
    <property type="match status" value="1"/>
</dbReference>
<protein>
    <submittedName>
        <fullName evidence="6">ATPase family associated with various cellular activities (AAA)</fullName>
    </submittedName>
</protein>
<organism evidence="6 7">
    <name type="scientific">Streptoalloteichus tenebrarius (strain ATCC 17920 / DSM 40477 / JCM 4838 / CBS 697.72 / NBRC 16177 / NCIMB 11028 / NRRL B-12390 / A12253. 1 / ISP 5477)</name>
    <name type="common">Streptomyces tenebrarius</name>
    <dbReference type="NCBI Taxonomy" id="1933"/>
    <lineage>
        <taxon>Bacteria</taxon>
        <taxon>Bacillati</taxon>
        <taxon>Actinomycetota</taxon>
        <taxon>Actinomycetes</taxon>
        <taxon>Pseudonocardiales</taxon>
        <taxon>Pseudonocardiaceae</taxon>
        <taxon>Streptoalloteichus</taxon>
    </lineage>
</organism>
<dbReference type="PANTHER" id="PTHR23073">
    <property type="entry name" value="26S PROTEASOME REGULATORY SUBUNIT"/>
    <property type="match status" value="1"/>
</dbReference>
<evidence type="ECO:0000256" key="1">
    <source>
        <dbReference type="ARBA" id="ARBA00006914"/>
    </source>
</evidence>
<dbReference type="EMBL" id="JAMTCP010000003">
    <property type="protein sequence ID" value="MCP2257165.1"/>
    <property type="molecule type" value="Genomic_DNA"/>
</dbReference>
<evidence type="ECO:0000256" key="4">
    <source>
        <dbReference type="SAM" id="MobiDB-lite"/>
    </source>
</evidence>
<dbReference type="InterPro" id="IPR054472">
    <property type="entry name" value="WHD"/>
</dbReference>
<dbReference type="RefSeq" id="WP_253668133.1">
    <property type="nucleotide sequence ID" value="NZ_JAMTCP010000003.1"/>
</dbReference>
<evidence type="ECO:0000259" key="5">
    <source>
        <dbReference type="SMART" id="SM00382"/>
    </source>
</evidence>
<keyword evidence="7" id="KW-1185">Reference proteome</keyword>
<reference evidence="6 7" key="1">
    <citation type="submission" date="2022-06" db="EMBL/GenBank/DDBJ databases">
        <title>Genomic Encyclopedia of Archaeal and Bacterial Type Strains, Phase II (KMG-II): from individual species to whole genera.</title>
        <authorList>
            <person name="Goeker M."/>
        </authorList>
    </citation>
    <scope>NUCLEOTIDE SEQUENCE [LARGE SCALE GENOMIC DNA]</scope>
    <source>
        <strain evidence="6 7">DSM 40477</strain>
    </source>
</reference>
<dbReference type="Pfam" id="PF22977">
    <property type="entry name" value="WHD"/>
    <property type="match status" value="1"/>
</dbReference>
<feature type="domain" description="AAA+ ATPase" evidence="5">
    <location>
        <begin position="468"/>
        <end position="600"/>
    </location>
</feature>
<comment type="similarity">
    <text evidence="1">Belongs to the AAA ATPase family.</text>
</comment>
<proteinExistence type="inferred from homology"/>
<evidence type="ECO:0000256" key="3">
    <source>
        <dbReference type="ARBA" id="ARBA00022840"/>
    </source>
</evidence>
<evidence type="ECO:0000313" key="7">
    <source>
        <dbReference type="Proteomes" id="UP001205311"/>
    </source>
</evidence>
<comment type="caution">
    <text evidence="6">The sequence shown here is derived from an EMBL/GenBank/DDBJ whole genome shotgun (WGS) entry which is preliminary data.</text>
</comment>
<dbReference type="SUPFAM" id="SSF52540">
    <property type="entry name" value="P-loop containing nucleoside triphosphate hydrolases"/>
    <property type="match status" value="2"/>
</dbReference>
<evidence type="ECO:0000313" key="6">
    <source>
        <dbReference type="EMBL" id="MCP2257165.1"/>
    </source>
</evidence>
<accession>A0ABT1HNV1</accession>
<dbReference type="InterPro" id="IPR027417">
    <property type="entry name" value="P-loop_NTPase"/>
</dbReference>
<dbReference type="InterPro" id="IPR003959">
    <property type="entry name" value="ATPase_AAA_core"/>
</dbReference>
<dbReference type="Proteomes" id="UP001205311">
    <property type="component" value="Unassembled WGS sequence"/>
</dbReference>
<keyword evidence="3" id="KW-0067">ATP-binding</keyword>
<dbReference type="Pfam" id="PF00004">
    <property type="entry name" value="AAA"/>
    <property type="match status" value="1"/>
</dbReference>
<name>A0ABT1HNV1_STRSD</name>
<dbReference type="InterPro" id="IPR050221">
    <property type="entry name" value="26S_Proteasome_ATPase"/>
</dbReference>
<feature type="compositionally biased region" description="Polar residues" evidence="4">
    <location>
        <begin position="713"/>
        <end position="724"/>
    </location>
</feature>
<sequence length="724" mass="79387">MTETGYHDSLSHLRDELTRVSQLLCAEVAASNQDYESGVDSSPEEYRAVARDLAGRVAERLAATSVPLRLHTLTQRFGLDECHRDVLLLCLLSEVDPRYASLVATLADDEGHDGLTVRAALAVAAPHLAGTSQAWSVFAREGPLLRHHLVVLGQDGTVRPDPRIARYLMDDDALDETVAGVVSVVGGPPGLADLILPPELDKQLGRLAEWLRDDPRSVVISLHGRPGSGRRSVAAALCADAGIPLLRADVGLALRREWPEVVRRCYREARLRGAALCWVGIDLLHGPGRGELWTDLVTAAEDFPGLTLLTTADAPEVTWRGSRFLHVTLGLPDFEQRRRLWLATLPPCDAWEEPSPDRDQVATRLANTFRLTPGQTRDACDAALTIATLREPAVPRLRREDLDEGCRRQCGHSVAYARRIEPRSELTLDDLVLPAASRRQLDELVQRVSLHGQVHHSLGFGRRLALGRGVVALFTGASGTGKTTAAELLARHQGTDLHKVNIAAIASKYVGETEKNLDRVFTDAEHGNAILFFDEADALFGRRGTVREARDRWANLEVSYLLQRVEEFEGVLVLATNLRQNIDSAFLRRLDALVDFPVPDADARLRIWRGLFPASLAPPPDDDLTELATRFAVAGGLIRNVVLAGTFRALGADPSARTVSTHDLVVSMGREYQKFGLPITPGEFGQRFYGWVERELLLHGGPEPDGEPHTSAALHSSLNPDETE</sequence>
<evidence type="ECO:0000256" key="2">
    <source>
        <dbReference type="ARBA" id="ARBA00022741"/>
    </source>
</evidence>
<keyword evidence="2" id="KW-0547">Nucleotide-binding</keyword>
<feature type="region of interest" description="Disordered" evidence="4">
    <location>
        <begin position="699"/>
        <end position="724"/>
    </location>
</feature>
<dbReference type="Gene3D" id="3.40.50.300">
    <property type="entry name" value="P-loop containing nucleotide triphosphate hydrolases"/>
    <property type="match status" value="1"/>
</dbReference>
<dbReference type="SMART" id="SM00382">
    <property type="entry name" value="AAA"/>
    <property type="match status" value="1"/>
</dbReference>
<gene>
    <name evidence="6" type="ORF">LX15_000850</name>
</gene>